<dbReference type="InterPro" id="IPR004938">
    <property type="entry name" value="XG_FTase"/>
</dbReference>
<feature type="non-terminal residue" evidence="9">
    <location>
        <position position="511"/>
    </location>
</feature>
<accession>S8C566</accession>
<protein>
    <recommendedName>
        <fullName evidence="7">Fucosyltransferase</fullName>
        <ecNumber evidence="7">2.4.1.-</ecNumber>
    </recommendedName>
</protein>
<feature type="signal peptide" evidence="8">
    <location>
        <begin position="1"/>
        <end position="23"/>
    </location>
</feature>
<dbReference type="GO" id="GO:0032580">
    <property type="term" value="C:Golgi cisterna membrane"/>
    <property type="evidence" value="ECO:0007669"/>
    <property type="project" value="UniProtKB-SubCell"/>
</dbReference>
<dbReference type="Gene3D" id="3.40.50.11340">
    <property type="match status" value="1"/>
</dbReference>
<evidence type="ECO:0000313" key="9">
    <source>
        <dbReference type="EMBL" id="EPS59581.1"/>
    </source>
</evidence>
<dbReference type="Proteomes" id="UP000015453">
    <property type="component" value="Unassembled WGS sequence"/>
</dbReference>
<evidence type="ECO:0000256" key="3">
    <source>
        <dbReference type="ARBA" id="ARBA00022679"/>
    </source>
</evidence>
<keyword evidence="8" id="KW-0732">Signal</keyword>
<comment type="similarity">
    <text evidence="1 7">Belongs to the glycosyltransferase 37 family.</text>
</comment>
<evidence type="ECO:0000256" key="8">
    <source>
        <dbReference type="SAM" id="SignalP"/>
    </source>
</evidence>
<keyword evidence="4 7" id="KW-0333">Golgi apparatus</keyword>
<evidence type="ECO:0000256" key="1">
    <source>
        <dbReference type="ARBA" id="ARBA00010481"/>
    </source>
</evidence>
<dbReference type="PANTHER" id="PTHR31889:SF2">
    <property type="entry name" value="FUCOSYLTRANSFERASE 3"/>
    <property type="match status" value="1"/>
</dbReference>
<reference evidence="9 10" key="1">
    <citation type="journal article" date="2013" name="BMC Genomics">
        <title>The miniature genome of a carnivorous plant Genlisea aurea contains a low number of genes and short non-coding sequences.</title>
        <authorList>
            <person name="Leushkin E.V."/>
            <person name="Sutormin R.A."/>
            <person name="Nabieva E.R."/>
            <person name="Penin A.A."/>
            <person name="Kondrashov A.S."/>
            <person name="Logacheva M.D."/>
        </authorList>
    </citation>
    <scope>NUCLEOTIDE SEQUENCE [LARGE SCALE GENOMIC DNA]</scope>
</reference>
<dbReference type="OrthoDB" id="428346at2759"/>
<dbReference type="EMBL" id="AUSU01008248">
    <property type="protein sequence ID" value="EPS59581.1"/>
    <property type="molecule type" value="Genomic_DNA"/>
</dbReference>
<dbReference type="PANTHER" id="PTHR31889">
    <property type="entry name" value="FUCOSYLTRANSFERASE 2-RELATED"/>
    <property type="match status" value="1"/>
</dbReference>
<keyword evidence="6 7" id="KW-0961">Cell wall biogenesis/degradation</keyword>
<evidence type="ECO:0000256" key="2">
    <source>
        <dbReference type="ARBA" id="ARBA00022676"/>
    </source>
</evidence>
<dbReference type="EC" id="2.4.1.-" evidence="7"/>
<keyword evidence="2 7" id="KW-0328">Glycosyltransferase</keyword>
<comment type="function">
    <text evidence="7">May be involved in cell wall biosynthesis.</text>
</comment>
<proteinExistence type="inferred from homology"/>
<dbReference type="GO" id="GO:0008107">
    <property type="term" value="F:galactoside 2-alpha-L-fucosyltransferase activity"/>
    <property type="evidence" value="ECO:0007669"/>
    <property type="project" value="InterPro"/>
</dbReference>
<feature type="chain" id="PRO_5004549360" description="Fucosyltransferase" evidence="8">
    <location>
        <begin position="24"/>
        <end position="511"/>
    </location>
</feature>
<evidence type="ECO:0000256" key="7">
    <source>
        <dbReference type="RuleBase" id="RU367004"/>
    </source>
</evidence>
<keyword evidence="3 7" id="KW-0808">Transferase</keyword>
<dbReference type="GO" id="GO:0009969">
    <property type="term" value="P:xyloglucan biosynthetic process"/>
    <property type="evidence" value="ECO:0007669"/>
    <property type="project" value="TreeGrafter"/>
</dbReference>
<keyword evidence="10" id="KW-1185">Reference proteome</keyword>
<evidence type="ECO:0000256" key="4">
    <source>
        <dbReference type="ARBA" id="ARBA00023034"/>
    </source>
</evidence>
<keyword evidence="5" id="KW-0325">Glycoprotein</keyword>
<dbReference type="GO" id="GO:0071555">
    <property type="term" value="P:cell wall organization"/>
    <property type="evidence" value="ECO:0007669"/>
    <property type="project" value="UniProtKB-UniRule"/>
</dbReference>
<dbReference type="AlphaFoldDB" id="S8C566"/>
<gene>
    <name evidence="9" type="ORF">M569_15224</name>
</gene>
<evidence type="ECO:0000313" key="10">
    <source>
        <dbReference type="Proteomes" id="UP000015453"/>
    </source>
</evidence>
<sequence length="511" mass="58666">MKCSRMNLISLVLLMAFCGLLYPYKLQKYAVAPNRLENYIRGPHRRNGLLFLPTTAVGFVENSCLSRNDPLLRHSRVRDPSPYLLMKLRGYEAMHRRCGPYTASYNRTVSYLGPDNGTVSGGPNECRYIIWKSASGMGNKMMTLASTFLYALLTDRVLLISHDNDIPDLFCEPFPESTWLLPLDFPLSSRIAKDLGKNSEDKLGNMIRRKRDLSKQPYVYLHMAHDYDDKDQLFFCDREQSHLRRVPWLVTKSDNYFIPSLFLMHSFQPELELLFPDKELVFHQLGRYLFLPTNPVWGLVVRYYEAYLSMADVRVGIQIRNYHARVNGAIVRYVIKLDQILSCSHRKGILPRISEQGDDGLRTGEKTKNRTLVSVMITSLGRAYSEELRNMYWEKPTSNGETVAVYQPSFEELQKYEQKNHDMKAVAEMYLLSLCDKLVTTSRSTFGYVAQALGGLRPWIVFHNETAEPAACSWGKSMEPCFHDPPPLDAVCKARTDGGGRRRRFLGKCDG</sequence>
<dbReference type="Pfam" id="PF03254">
    <property type="entry name" value="XG_FTase"/>
    <property type="match status" value="1"/>
</dbReference>
<evidence type="ECO:0000256" key="6">
    <source>
        <dbReference type="ARBA" id="ARBA00023316"/>
    </source>
</evidence>
<comment type="caution">
    <text evidence="9">The sequence shown here is derived from an EMBL/GenBank/DDBJ whole genome shotgun (WGS) entry which is preliminary data.</text>
</comment>
<name>S8C566_9LAMI</name>
<evidence type="ECO:0000256" key="5">
    <source>
        <dbReference type="ARBA" id="ARBA00023180"/>
    </source>
</evidence>
<dbReference type="FunFam" id="3.40.50.11340:FF:000005">
    <property type="entry name" value="Galactoside 2-alpha-L-fucosyltransferase"/>
    <property type="match status" value="1"/>
</dbReference>
<comment type="subcellular location">
    <subcellularLocation>
        <location evidence="7">Golgi apparatus</location>
        <location evidence="7">Golgi stack membrane</location>
        <topology evidence="7">Single-pass type II membrane protein</topology>
    </subcellularLocation>
</comment>
<organism evidence="9 10">
    <name type="scientific">Genlisea aurea</name>
    <dbReference type="NCBI Taxonomy" id="192259"/>
    <lineage>
        <taxon>Eukaryota</taxon>
        <taxon>Viridiplantae</taxon>
        <taxon>Streptophyta</taxon>
        <taxon>Embryophyta</taxon>
        <taxon>Tracheophyta</taxon>
        <taxon>Spermatophyta</taxon>
        <taxon>Magnoliopsida</taxon>
        <taxon>eudicotyledons</taxon>
        <taxon>Gunneridae</taxon>
        <taxon>Pentapetalae</taxon>
        <taxon>asterids</taxon>
        <taxon>lamiids</taxon>
        <taxon>Lamiales</taxon>
        <taxon>Lentibulariaceae</taxon>
        <taxon>Genlisea</taxon>
    </lineage>
</organism>
<dbReference type="GO" id="GO:0042546">
    <property type="term" value="P:cell wall biogenesis"/>
    <property type="evidence" value="ECO:0007669"/>
    <property type="project" value="InterPro"/>
</dbReference>